<dbReference type="Gene3D" id="2.60.40.3440">
    <property type="match status" value="1"/>
</dbReference>
<proteinExistence type="predicted"/>
<dbReference type="InterPro" id="IPR013783">
    <property type="entry name" value="Ig-like_fold"/>
</dbReference>
<dbReference type="Pfam" id="PF17963">
    <property type="entry name" value="Big_9"/>
    <property type="match status" value="5"/>
</dbReference>
<dbReference type="RefSeq" id="WP_144048750.1">
    <property type="nucleotide sequence ID" value="NZ_CP041614.1"/>
</dbReference>
<dbReference type="InterPro" id="IPR038081">
    <property type="entry name" value="CalX-like_sf"/>
</dbReference>
<dbReference type="SUPFAM" id="SSF141072">
    <property type="entry name" value="CalX-like"/>
    <property type="match status" value="1"/>
</dbReference>
<dbReference type="PANTHER" id="PTHR34720:SF9">
    <property type="entry name" value="BLR4714 PROTEIN"/>
    <property type="match status" value="1"/>
</dbReference>
<gene>
    <name evidence="2" type="ORF">FM037_28315</name>
</gene>
<dbReference type="InterPro" id="IPR053784">
    <property type="entry name" value="Choice_anch_U_dom"/>
</dbReference>
<evidence type="ECO:0000313" key="2">
    <source>
        <dbReference type="EMBL" id="QDO86467.1"/>
    </source>
</evidence>
<organism evidence="2 3">
    <name type="scientific">Shewanella psychropiezotolerans</name>
    <dbReference type="NCBI Taxonomy" id="2593655"/>
    <lineage>
        <taxon>Bacteria</taxon>
        <taxon>Pseudomonadati</taxon>
        <taxon>Pseudomonadota</taxon>
        <taxon>Gammaproteobacteria</taxon>
        <taxon>Alteromonadales</taxon>
        <taxon>Shewanellaceae</taxon>
        <taxon>Shewanella</taxon>
    </lineage>
</organism>
<dbReference type="NCBIfam" id="NF012211">
    <property type="entry name" value="tand_rpt_95"/>
    <property type="match status" value="4"/>
</dbReference>
<keyword evidence="3" id="KW-1185">Reference proteome</keyword>
<dbReference type="EMBL" id="CP041614">
    <property type="protein sequence ID" value="QDO86467.1"/>
    <property type="molecule type" value="Genomic_DNA"/>
</dbReference>
<reference evidence="2 3" key="1">
    <citation type="submission" date="2019-07" db="EMBL/GenBank/DDBJ databases">
        <title>Shewanella sp. YLB-06 whole genomic sequence.</title>
        <authorList>
            <person name="Yu L."/>
        </authorList>
    </citation>
    <scope>NUCLEOTIDE SEQUENCE [LARGE SCALE GENOMIC DNA]</scope>
    <source>
        <strain evidence="2 3">YLB-06</strain>
    </source>
</reference>
<dbReference type="Pfam" id="PF05345">
    <property type="entry name" value="He_PIG"/>
    <property type="match status" value="1"/>
</dbReference>
<dbReference type="Gene3D" id="2.40.160.20">
    <property type="match status" value="1"/>
</dbReference>
<dbReference type="SUPFAM" id="SSF56925">
    <property type="entry name" value="OMPA-like"/>
    <property type="match status" value="1"/>
</dbReference>
<dbReference type="InterPro" id="IPR011250">
    <property type="entry name" value="OMP/PagP_B-barrel"/>
</dbReference>
<dbReference type="SMART" id="SM00736">
    <property type="entry name" value="CADG"/>
    <property type="match status" value="1"/>
</dbReference>
<dbReference type="Gene3D" id="2.60.40.2810">
    <property type="match status" value="3"/>
</dbReference>
<dbReference type="NCBIfam" id="NF041766">
    <property type="entry name" value="choice_anch_U"/>
    <property type="match status" value="1"/>
</dbReference>
<dbReference type="PANTHER" id="PTHR34720">
    <property type="entry name" value="MICROCYSTIN DEPENDENT PROTEIN"/>
    <property type="match status" value="1"/>
</dbReference>
<dbReference type="InterPro" id="IPR006644">
    <property type="entry name" value="Cadg"/>
</dbReference>
<name>A0ABX5X7S0_9GAMM</name>
<evidence type="ECO:0000313" key="3">
    <source>
        <dbReference type="Proteomes" id="UP000315947"/>
    </source>
</evidence>
<sequence length="2285" mass="238498">MATISEVIMLLLKRISHAIILIVGSMFILPAHGALNLGDIVVLGVNSDAPTDQVTIMLLADIASGETIKITDRGWDSDSIAFYSNTISEGTITWTTTSSLTAGNVYQIAITAGSPATLATLPGTLSISGWVSSVMASGGDQWLIYQGSDVSPTFIYGFSNPSTNNAGGTVAGNWVSAGTAVTSTTSHLPSGLTNNTNAIALSTGTYHSDNMYYSGSLVATDKTTWLARITTLSNWTGNESTTYDISPGGAIFAAQETVTGLNSVPTTANFNGDSFTYTEGGGTQVLDQSTQATVTDGDSADFNGGNLTLTITSGEDAAEDILSIDTSGVISLAGTFAGNNISITGPGVIGTLGNNIAAGNDFIINLNASATPALVQTLVRALTYQNSDTDNPTTGPRNVRLSISDGDGGTSSNADITVSVVGSNDSPSINNLAGDNLNYSEGNGQQNIDTSANATVSDVDSTNFDTGSLTATILTNQDASEDILGFDNNVTTTGLASASITISATNIGTLTNAISEGNDLVITFNSNATPALVQSLLRAISYENSDTLAPTESTRTIRLILTDGDGGSSGNIDTTVVVSAINDLPVGTNNNLNPNESAVLTLTTSDFGYSDPEGDSLSYITITAAPVNGILWIDTDGSGTVNNAESALASNATISKANLDANLLKYLANGSTSSGFTFNVNDGIGDALANNTMTLTVNPRPTVAINQASGQADPTNNAAIIFDVLFNESVTGFDASDVSLNLDSGMAASVTNISGSGTTYQVTATITAGDGNISATVLAGGATDAGGATNKISGSTDNQITVDNTGPQIVSASLNTGNLKAGDTITAVLNFDETVVLSGSNSTATLDIGGTQRIATYLSGHNSSALSFSYVITTGEEDTDGVRLVSLQTNSDTAQDSLGNSATLSFTPITEANLLVDAIAPTGYDFSIDQSIIGSNATLLSFTITGGTDGDTYSYTLSDGITTLNGNGTLTGASHNVSAIDVSSLNETTLTLSLTLTDSFGNIGSAANDTVIKLYNAAPVMNQGTSVSITMSEDSAPTPFSLTLNATDIDTLSWSIGSNAANGSASVSGSNTSASINYTPTAEYFGSDSFIVAVTDGEFTTTTTVNVTITSVNDLPTITGTPATSVKVGNLYSFAPTTTDTDANPSLSCTITNKPAWASFNSTTGVLTGTPTADDVGTNSNIIISVTDGTDTVSLTSFNISVIAINSAPVASNASVSVDEDTSLSITPSVQDAEGDTLSYSITQPPTNGQLSQSGSIWLYQPDSDYSGNDSFSFTASDGELASQTAIVSISIKSINDKPVAVTDMLSMPSTQSNVYLLDLIANDIDIDGDELSIIKVGSNIGKAKIVNNRVEYTAEAGVQSQIKITYVISDPSKETAKAEAIVTIDNSANPLLPTLTLPADIEINAQQLFTKVDLGFATALDYLGEPAHVTRLTQGNHFSSGTHQIFWQATDSEGNKVTDSQILVIHPYLTFAENEQSAEDSNYQVRLSLSGQAPSYPLTIPYTVSGTSDTSDHSAIDAEIVIDKGTRAVIELTIYGDNETEVDETLVLTFAANTLGNKVYSLLITEGNIAPQISTEVQQAGQKRHIIVTNSDLVTISTDVFDANSQDSHSYQWMPVSSAVVNTSNQDSVFEFSPAGLIAGLYPITLTVTDDAATALSSQQTIYLELVTALPVLTDADSDGDLIPDSYEGIGDSDNDGIPDYQDGVLPCHIMPEQVPMQQQFLAQGQSDICLRKGLQSSDNSSGGLLLTDEEVEIKLGSDTNVENIGGVFDFILFGLPQVGGTYDIAIPQQLPLPENPIYRKFIQGNWQNFIQDNNNQLASSLGEAGHCPAPNDPSWVTGLTQGHWCVKLSIQDGGPNDNDGIANGSIVDPGGVGVARSSNILPVANPDNITMQANTAELIDVLANDIDANGDQLTILGASTNIGTVAIENNQLRYSTETDHYGELIVNYNIDDNNGGTAHTTVVVNVIANSAPLAIDDTLNTDDQQVVEIDVLANDSDKESSIDLISATAEVGSVEITANQMLRYTPVEGFEGLDTIDYTITDEHGAQSQAQVMIMVTAAKEITIQNKASSGGSIGGLILILGAFVFIARSRLGLLLLSLIGFNSVASDWSIETELGQSWADYSSQQSIPSGELISYDKSDFSWSLGVGYLIAPRWQLSARYIDMGQSSAQIQATTTLPTELQYNTPVLAKGAGVDIAYSFWQSERFSASASLGAIYWQQELSSEILDSPSSKISSDSDHLDAYFGLNIKYQLSANWHTGIKATRYDLEANSVDNLYLMLGYRF</sequence>
<protein>
    <submittedName>
        <fullName evidence="2">Tandem-95 repeat protein</fullName>
    </submittedName>
</protein>
<dbReference type="InterPro" id="IPR015919">
    <property type="entry name" value="Cadherin-like_sf"/>
</dbReference>
<dbReference type="Gene3D" id="2.60.40.10">
    <property type="entry name" value="Immunoglobulins"/>
    <property type="match status" value="1"/>
</dbReference>
<accession>A0ABX5X7S0</accession>
<dbReference type="Pfam" id="PF17803">
    <property type="entry name" value="Cadherin_4"/>
    <property type="match status" value="1"/>
</dbReference>
<dbReference type="InterPro" id="IPR040853">
    <property type="entry name" value="RapA2_cadherin-like"/>
</dbReference>
<evidence type="ECO:0000259" key="1">
    <source>
        <dbReference type="SMART" id="SM00736"/>
    </source>
</evidence>
<dbReference type="Proteomes" id="UP000315947">
    <property type="component" value="Chromosome"/>
</dbReference>
<dbReference type="SUPFAM" id="SSF49313">
    <property type="entry name" value="Cadherin-like"/>
    <property type="match status" value="1"/>
</dbReference>
<feature type="domain" description="Dystroglycan-type cadherin-like" evidence="1">
    <location>
        <begin position="1107"/>
        <end position="1209"/>
    </location>
</feature>